<proteinExistence type="predicted"/>
<dbReference type="InterPro" id="IPR027417">
    <property type="entry name" value="P-loop_NTPase"/>
</dbReference>
<dbReference type="PROSITE" id="PS50893">
    <property type="entry name" value="ABC_TRANSPORTER_2"/>
    <property type="match status" value="1"/>
</dbReference>
<dbReference type="RefSeq" id="WP_141338861.1">
    <property type="nucleotide sequence ID" value="NZ_JBHMAX010000022.1"/>
</dbReference>
<keyword evidence="11" id="KW-1185">Reference proteome</keyword>
<organism evidence="10 11">
    <name type="scientific">Ornithinimicrobium kibberense</name>
    <dbReference type="NCBI Taxonomy" id="282060"/>
    <lineage>
        <taxon>Bacteria</taxon>
        <taxon>Bacillati</taxon>
        <taxon>Actinomycetota</taxon>
        <taxon>Actinomycetes</taxon>
        <taxon>Micrococcales</taxon>
        <taxon>Ornithinimicrobiaceae</taxon>
        <taxon>Ornithinimicrobium</taxon>
    </lineage>
</organism>
<dbReference type="InterPro" id="IPR036640">
    <property type="entry name" value="ABC1_TM_sf"/>
</dbReference>
<keyword evidence="5 7" id="KW-1133">Transmembrane helix</keyword>
<feature type="domain" description="ABC transmembrane type-1" evidence="9">
    <location>
        <begin position="32"/>
        <end position="279"/>
    </location>
</feature>
<feature type="transmembrane region" description="Helical" evidence="7">
    <location>
        <begin position="38"/>
        <end position="63"/>
    </location>
</feature>
<evidence type="ECO:0000313" key="11">
    <source>
        <dbReference type="Proteomes" id="UP001589613"/>
    </source>
</evidence>
<reference evidence="10 11" key="1">
    <citation type="submission" date="2024-09" db="EMBL/GenBank/DDBJ databases">
        <authorList>
            <person name="Sun Q."/>
            <person name="Mori K."/>
        </authorList>
    </citation>
    <scope>NUCLEOTIDE SEQUENCE [LARGE SCALE GENOMIC DNA]</scope>
    <source>
        <strain evidence="10 11">JCM 12763</strain>
    </source>
</reference>
<dbReference type="SUPFAM" id="SSF90123">
    <property type="entry name" value="ABC transporter transmembrane region"/>
    <property type="match status" value="1"/>
</dbReference>
<dbReference type="PROSITE" id="PS50929">
    <property type="entry name" value="ABC_TM1F"/>
    <property type="match status" value="1"/>
</dbReference>
<dbReference type="InterPro" id="IPR039421">
    <property type="entry name" value="Type_1_exporter"/>
</dbReference>
<evidence type="ECO:0000256" key="4">
    <source>
        <dbReference type="ARBA" id="ARBA00022840"/>
    </source>
</evidence>
<evidence type="ECO:0000256" key="3">
    <source>
        <dbReference type="ARBA" id="ARBA00022741"/>
    </source>
</evidence>
<dbReference type="Pfam" id="PF00005">
    <property type="entry name" value="ABC_tran"/>
    <property type="match status" value="1"/>
</dbReference>
<keyword evidence="3" id="KW-0547">Nucleotide-binding</keyword>
<dbReference type="GO" id="GO:0005524">
    <property type="term" value="F:ATP binding"/>
    <property type="evidence" value="ECO:0007669"/>
    <property type="project" value="UniProtKB-KW"/>
</dbReference>
<evidence type="ECO:0000256" key="6">
    <source>
        <dbReference type="ARBA" id="ARBA00023136"/>
    </source>
</evidence>
<dbReference type="SUPFAM" id="SSF52540">
    <property type="entry name" value="P-loop containing nucleoside triphosphate hydrolases"/>
    <property type="match status" value="1"/>
</dbReference>
<keyword evidence="4 10" id="KW-0067">ATP-binding</keyword>
<evidence type="ECO:0000256" key="2">
    <source>
        <dbReference type="ARBA" id="ARBA00022692"/>
    </source>
</evidence>
<evidence type="ECO:0000256" key="1">
    <source>
        <dbReference type="ARBA" id="ARBA00004651"/>
    </source>
</evidence>
<evidence type="ECO:0000256" key="5">
    <source>
        <dbReference type="ARBA" id="ARBA00022989"/>
    </source>
</evidence>
<gene>
    <name evidence="10" type="ORF">ACFFN0_12085</name>
</gene>
<dbReference type="InterPro" id="IPR017871">
    <property type="entry name" value="ABC_transporter-like_CS"/>
</dbReference>
<dbReference type="Gene3D" id="1.20.1560.10">
    <property type="entry name" value="ABC transporter type 1, transmembrane domain"/>
    <property type="match status" value="1"/>
</dbReference>
<evidence type="ECO:0000259" key="9">
    <source>
        <dbReference type="PROSITE" id="PS50929"/>
    </source>
</evidence>
<dbReference type="PANTHER" id="PTHR24221">
    <property type="entry name" value="ATP-BINDING CASSETTE SUB-FAMILY B"/>
    <property type="match status" value="1"/>
</dbReference>
<dbReference type="Gene3D" id="3.40.50.300">
    <property type="entry name" value="P-loop containing nucleotide triphosphate hydrolases"/>
    <property type="match status" value="1"/>
</dbReference>
<feature type="transmembrane region" description="Helical" evidence="7">
    <location>
        <begin position="262"/>
        <end position="280"/>
    </location>
</feature>
<dbReference type="SMART" id="SM00382">
    <property type="entry name" value="AAA"/>
    <property type="match status" value="1"/>
</dbReference>
<accession>A0ABV5V4S3</accession>
<evidence type="ECO:0000256" key="7">
    <source>
        <dbReference type="SAM" id="Phobius"/>
    </source>
</evidence>
<feature type="domain" description="ABC transporter" evidence="8">
    <location>
        <begin position="355"/>
        <end position="591"/>
    </location>
</feature>
<protein>
    <submittedName>
        <fullName evidence="10">ABC transporter ATP-binding protein</fullName>
    </submittedName>
</protein>
<dbReference type="InterPro" id="IPR011527">
    <property type="entry name" value="ABC1_TM_dom"/>
</dbReference>
<name>A0ABV5V4S3_9MICO</name>
<feature type="transmembrane region" description="Helical" evidence="7">
    <location>
        <begin position="158"/>
        <end position="191"/>
    </location>
</feature>
<comment type="caution">
    <text evidence="10">The sequence shown here is derived from an EMBL/GenBank/DDBJ whole genome shotgun (WGS) entry which is preliminary data.</text>
</comment>
<dbReference type="Proteomes" id="UP001589613">
    <property type="component" value="Unassembled WGS sequence"/>
</dbReference>
<feature type="transmembrane region" description="Helical" evidence="7">
    <location>
        <begin position="75"/>
        <end position="97"/>
    </location>
</feature>
<comment type="subcellular location">
    <subcellularLocation>
        <location evidence="1">Cell membrane</location>
        <topology evidence="1">Multi-pass membrane protein</topology>
    </subcellularLocation>
</comment>
<keyword evidence="2 7" id="KW-0812">Transmembrane</keyword>
<sequence length="610" mass="65434">MLSLWRTVRDLLAVLPPGTRRFIITFAGLQSLLATLDVAAIGLLALVLAPMLTGATLTVPVIGLEISTPEQFRTVLIMVGVLIIAKSVFAVALQWWATRRFARFEQNLGARLLESTFAAPWTERLQRNSTDLVRSTDVGVASTVSGVLIPFCQLSGELFTFLAVLTVLLVAQPLLAGATIVYFFLVGLVLYKVVLRRAVQAGRDNRDASTRAVRLVSEMVHSLKEITLRDKQDEVAEVVLEVRRRASSARADQAFLGAIPRYLLEAALIGGLGIGAAIGYLQGGPAGALAAIALFGVAGFRIVPSLTRFQTIMAQTGANIPFARQVLDEIERGSRYAEERRTGGARPVPEDARSLVLDRVTFSYPGADAPAVRGISLELPFGRTLALVGASGSGKSTLVDIILGLMPPDEGEVRVGDQPLAEVLHDWRRRVGYVPQDVSLFDASVARNVALTWRDEEIDEDRVRRALARAQLLDLIESRPGGIHGRVGERGLALSGGQRQRLGVARALYTEPLVLVMDEATSALDTSTEAAVTAAIRELAGEVSVIVVAHRLATIQHSDQVCFLRDGQLVARGSFDEVVAAEPDFAVQAALAGLGDPGARQAALEGRVDG</sequence>
<evidence type="ECO:0000259" key="8">
    <source>
        <dbReference type="PROSITE" id="PS50893"/>
    </source>
</evidence>
<dbReference type="InterPro" id="IPR003439">
    <property type="entry name" value="ABC_transporter-like_ATP-bd"/>
</dbReference>
<feature type="transmembrane region" description="Helical" evidence="7">
    <location>
        <begin position="286"/>
        <end position="303"/>
    </location>
</feature>
<dbReference type="InterPro" id="IPR003593">
    <property type="entry name" value="AAA+_ATPase"/>
</dbReference>
<dbReference type="EMBL" id="JBHMAX010000022">
    <property type="protein sequence ID" value="MFB9732782.1"/>
    <property type="molecule type" value="Genomic_DNA"/>
</dbReference>
<keyword evidence="6 7" id="KW-0472">Membrane</keyword>
<dbReference type="PANTHER" id="PTHR24221:SF654">
    <property type="entry name" value="ATP-BINDING CASSETTE SUB-FAMILY B MEMBER 6"/>
    <property type="match status" value="1"/>
</dbReference>
<dbReference type="PROSITE" id="PS00211">
    <property type="entry name" value="ABC_TRANSPORTER_1"/>
    <property type="match status" value="1"/>
</dbReference>
<evidence type="ECO:0000313" key="10">
    <source>
        <dbReference type="EMBL" id="MFB9732782.1"/>
    </source>
</evidence>